<organism evidence="3 4">
    <name type="scientific">Mucilaginibacter conchicola</name>
    <dbReference type="NCBI Taxonomy" id="2303333"/>
    <lineage>
        <taxon>Bacteria</taxon>
        <taxon>Pseudomonadati</taxon>
        <taxon>Bacteroidota</taxon>
        <taxon>Sphingobacteriia</taxon>
        <taxon>Sphingobacteriales</taxon>
        <taxon>Sphingobacteriaceae</taxon>
        <taxon>Mucilaginibacter</taxon>
    </lineage>
</organism>
<dbReference type="InterPro" id="IPR001932">
    <property type="entry name" value="PPM-type_phosphatase-like_dom"/>
</dbReference>
<keyword evidence="4" id="KW-1185">Reference proteome</keyword>
<evidence type="ECO:0000256" key="1">
    <source>
        <dbReference type="ARBA" id="ARBA00022801"/>
    </source>
</evidence>
<dbReference type="Pfam" id="PF07228">
    <property type="entry name" value="SpoIIE"/>
    <property type="match status" value="1"/>
</dbReference>
<dbReference type="SUPFAM" id="SSF81606">
    <property type="entry name" value="PP2C-like"/>
    <property type="match status" value="1"/>
</dbReference>
<dbReference type="RefSeq" id="WP_117392471.1">
    <property type="nucleotide sequence ID" value="NZ_QWDC01000002.1"/>
</dbReference>
<gene>
    <name evidence="3" type="ORF">D0C36_15305</name>
</gene>
<proteinExistence type="predicted"/>
<dbReference type="Proteomes" id="UP000264217">
    <property type="component" value="Unassembled WGS sequence"/>
</dbReference>
<dbReference type="InterPro" id="IPR052016">
    <property type="entry name" value="Bact_Sigma-Reg"/>
</dbReference>
<sequence>MQNYQESSGEDELIRLLLKRQSELNSLLEVTRAINKNTPTTTLFQMLEVILKNYLQIGKFRFMIEKNSTFTCIAKYGGNIESPTVLNNTWPLLSKLKSPAPLHEHTDKVLSTYNYFIPIYHKNKALAFALIGDFDTSGDMLSNDLNFIQTLINVIVVALENKRLFRERLQAERFQREMELAVEVQNMLVPMREHKEDSVEVDAKYLPHQDIGGDYFDFFRLNENEFMWCVADVSGKGISAALLMANFQASLHGLVAIEDDLTTVVERLNKIVLRNTQGERFITLFLAKYNEKTRKLNYINAGHNPTILYAEGGAVQLKLGTTMIGAFDDLPFLNEGEIDVEPGSLLFNYTDGLMDLESLSAKNWNEDKMMEYVIDNGELTPDAFNEGLMHHINNVVKGKLIDDITLLTLRIT</sequence>
<evidence type="ECO:0000259" key="2">
    <source>
        <dbReference type="SMART" id="SM00331"/>
    </source>
</evidence>
<comment type="caution">
    <text evidence="3">The sequence shown here is derived from an EMBL/GenBank/DDBJ whole genome shotgun (WGS) entry which is preliminary data.</text>
</comment>
<dbReference type="InterPro" id="IPR036457">
    <property type="entry name" value="PPM-type-like_dom_sf"/>
</dbReference>
<evidence type="ECO:0000313" key="4">
    <source>
        <dbReference type="Proteomes" id="UP000264217"/>
    </source>
</evidence>
<reference evidence="3 4" key="1">
    <citation type="submission" date="2018-08" db="EMBL/GenBank/DDBJ databases">
        <title>Mucilaginibacter sp. MYSH2.</title>
        <authorList>
            <person name="Seo T."/>
        </authorList>
    </citation>
    <scope>NUCLEOTIDE SEQUENCE [LARGE SCALE GENOMIC DNA]</scope>
    <source>
        <strain evidence="3 4">MYSH2</strain>
    </source>
</reference>
<dbReference type="GO" id="GO:0016791">
    <property type="term" value="F:phosphatase activity"/>
    <property type="evidence" value="ECO:0007669"/>
    <property type="project" value="TreeGrafter"/>
</dbReference>
<dbReference type="PANTHER" id="PTHR43156">
    <property type="entry name" value="STAGE II SPORULATION PROTEIN E-RELATED"/>
    <property type="match status" value="1"/>
</dbReference>
<dbReference type="PANTHER" id="PTHR43156:SF2">
    <property type="entry name" value="STAGE II SPORULATION PROTEIN E"/>
    <property type="match status" value="1"/>
</dbReference>
<dbReference type="OrthoDB" id="9763484at2"/>
<accession>A0A372NU14</accession>
<protein>
    <submittedName>
        <fullName evidence="3">Serine/threonine-protein phosphatase</fullName>
    </submittedName>
</protein>
<dbReference type="EMBL" id="QWDC01000002">
    <property type="protein sequence ID" value="RFZ92763.1"/>
    <property type="molecule type" value="Genomic_DNA"/>
</dbReference>
<dbReference type="AlphaFoldDB" id="A0A372NU14"/>
<keyword evidence="1" id="KW-0378">Hydrolase</keyword>
<evidence type="ECO:0000313" key="3">
    <source>
        <dbReference type="EMBL" id="RFZ92763.1"/>
    </source>
</evidence>
<dbReference type="Gene3D" id="3.60.40.10">
    <property type="entry name" value="PPM-type phosphatase domain"/>
    <property type="match status" value="1"/>
</dbReference>
<dbReference type="SUPFAM" id="SSF55781">
    <property type="entry name" value="GAF domain-like"/>
    <property type="match status" value="1"/>
</dbReference>
<dbReference type="SMART" id="SM00331">
    <property type="entry name" value="PP2C_SIG"/>
    <property type="match status" value="1"/>
</dbReference>
<name>A0A372NU14_9SPHI</name>
<feature type="domain" description="PPM-type phosphatase" evidence="2">
    <location>
        <begin position="196"/>
        <end position="411"/>
    </location>
</feature>